<dbReference type="Gene3D" id="3.40.50.410">
    <property type="entry name" value="von Willebrand factor, type A domain"/>
    <property type="match status" value="1"/>
</dbReference>
<accession>A0A1W1EJ30</accession>
<dbReference type="GO" id="GO:0005737">
    <property type="term" value="C:cytoplasm"/>
    <property type="evidence" value="ECO:0007669"/>
    <property type="project" value="TreeGrafter"/>
</dbReference>
<dbReference type="CDD" id="cd00198">
    <property type="entry name" value="vWFA"/>
    <property type="match status" value="1"/>
</dbReference>
<keyword evidence="3" id="KW-0732">Signal</keyword>
<dbReference type="SUPFAM" id="SSF53300">
    <property type="entry name" value="vWA-like"/>
    <property type="match status" value="1"/>
</dbReference>
<dbReference type="SMART" id="SM00327">
    <property type="entry name" value="VWA"/>
    <property type="match status" value="1"/>
</dbReference>
<evidence type="ECO:0000256" key="3">
    <source>
        <dbReference type="ARBA" id="ARBA00022729"/>
    </source>
</evidence>
<evidence type="ECO:0000256" key="2">
    <source>
        <dbReference type="ARBA" id="ARBA00022525"/>
    </source>
</evidence>
<sequence>MKKYILLLILLIFTSCTNSKIKKDIALTPIILEESSSAGGDISSPTLEVSSVVASTIVGSIKSTPSTIKTSYRTKVKVEAGVLTAGDIDDRLNIKYFKKYIQDRKDKNYLSININQYSKLKPQNISSKKLDLSFVIDTTGSMGDEMSYLSKELLDIIENINRDYPKIDIRVALTLYRDIGDDYVVRNFDFDSNIQEVVSNLKKQSANGGGDYPEAMDKGLFKGLSNLWRNNSIKVMFLLADAPPHSQNIKNIQTIIKRARVKGVRIYPISGSGVDDKTEFIMRHIAFLTDAKYIFLSNDSGVGNSHKEPKIKCYQVTKLNNLIQRVIESEISGEKLEASQKDIIRRVGNYDKGVCR</sequence>
<evidence type="ECO:0000256" key="1">
    <source>
        <dbReference type="ARBA" id="ARBA00004613"/>
    </source>
</evidence>
<reference evidence="5" key="1">
    <citation type="submission" date="2016-10" db="EMBL/GenBank/DDBJ databases">
        <authorList>
            <person name="de Groot N.N."/>
        </authorList>
    </citation>
    <scope>NUCLEOTIDE SEQUENCE</scope>
</reference>
<comment type="subcellular location">
    <subcellularLocation>
        <location evidence="1">Secreted</location>
    </subcellularLocation>
</comment>
<feature type="domain" description="VWFA" evidence="4">
    <location>
        <begin position="131"/>
        <end position="326"/>
    </location>
</feature>
<dbReference type="PANTHER" id="PTHR47763">
    <property type="entry name" value="ALPHA-PROTEIN KINASE VWKA"/>
    <property type="match status" value="1"/>
</dbReference>
<evidence type="ECO:0000259" key="4">
    <source>
        <dbReference type="PROSITE" id="PS50234"/>
    </source>
</evidence>
<name>A0A1W1EJ30_9ZZZZ</name>
<organism evidence="5">
    <name type="scientific">hydrothermal vent metagenome</name>
    <dbReference type="NCBI Taxonomy" id="652676"/>
    <lineage>
        <taxon>unclassified sequences</taxon>
        <taxon>metagenomes</taxon>
        <taxon>ecological metagenomes</taxon>
    </lineage>
</organism>
<keyword evidence="2" id="KW-0964">Secreted</keyword>
<dbReference type="AlphaFoldDB" id="A0A1W1EJ30"/>
<proteinExistence type="predicted"/>
<dbReference type="InterPro" id="IPR056861">
    <property type="entry name" value="HMCN1-like_VWA"/>
</dbReference>
<dbReference type="InterPro" id="IPR036465">
    <property type="entry name" value="vWFA_dom_sf"/>
</dbReference>
<dbReference type="EMBL" id="FRYL01000021">
    <property type="protein sequence ID" value="SHO80878.1"/>
    <property type="molecule type" value="Genomic_DNA"/>
</dbReference>
<dbReference type="Pfam" id="PF25106">
    <property type="entry name" value="VWA_4"/>
    <property type="match status" value="1"/>
</dbReference>
<dbReference type="PANTHER" id="PTHR47763:SF1">
    <property type="entry name" value="DUF659 DOMAIN-CONTAINING PROTEIN"/>
    <property type="match status" value="1"/>
</dbReference>
<dbReference type="PROSITE" id="PS50234">
    <property type="entry name" value="VWFA"/>
    <property type="match status" value="1"/>
</dbReference>
<evidence type="ECO:0000313" key="5">
    <source>
        <dbReference type="EMBL" id="SHO80878.1"/>
    </source>
</evidence>
<dbReference type="PROSITE" id="PS51257">
    <property type="entry name" value="PROKAR_LIPOPROTEIN"/>
    <property type="match status" value="1"/>
</dbReference>
<dbReference type="InterPro" id="IPR052969">
    <property type="entry name" value="Thr-specific_kinase-like"/>
</dbReference>
<gene>
    <name evidence="5" type="ORF">MNB_SV-15-528</name>
</gene>
<protein>
    <submittedName>
        <fullName evidence="5">Expressed protein</fullName>
    </submittedName>
</protein>
<dbReference type="InterPro" id="IPR002035">
    <property type="entry name" value="VWF_A"/>
</dbReference>
<dbReference type="GO" id="GO:0004674">
    <property type="term" value="F:protein serine/threonine kinase activity"/>
    <property type="evidence" value="ECO:0007669"/>
    <property type="project" value="TreeGrafter"/>
</dbReference>